<organism evidence="14">
    <name type="scientific">Fagus sylvatica</name>
    <name type="common">Beechnut</name>
    <dbReference type="NCBI Taxonomy" id="28930"/>
    <lineage>
        <taxon>Eukaryota</taxon>
        <taxon>Viridiplantae</taxon>
        <taxon>Streptophyta</taxon>
        <taxon>Embryophyta</taxon>
        <taxon>Tracheophyta</taxon>
        <taxon>Spermatophyta</taxon>
        <taxon>Magnoliopsida</taxon>
        <taxon>eudicotyledons</taxon>
        <taxon>Gunneridae</taxon>
        <taxon>Pentapetalae</taxon>
        <taxon>rosids</taxon>
        <taxon>fabids</taxon>
        <taxon>Fagales</taxon>
        <taxon>Fagaceae</taxon>
        <taxon>Fagus</taxon>
    </lineage>
</organism>
<evidence type="ECO:0000256" key="5">
    <source>
        <dbReference type="ARBA" id="ARBA00023136"/>
    </source>
</evidence>
<dbReference type="SUPFAM" id="SSF49503">
    <property type="entry name" value="Cupredoxins"/>
    <property type="match status" value="1"/>
</dbReference>
<feature type="signal peptide" evidence="12">
    <location>
        <begin position="1"/>
        <end position="23"/>
    </location>
</feature>
<evidence type="ECO:0000256" key="11">
    <source>
        <dbReference type="SAM" id="MobiDB-lite"/>
    </source>
</evidence>
<evidence type="ECO:0000313" key="14">
    <source>
        <dbReference type="EMBL" id="SPC91728.1"/>
    </source>
</evidence>
<dbReference type="PANTHER" id="PTHR33021:SF519">
    <property type="entry name" value="EARLY NODULIN-LIKE PROTEIN 10"/>
    <property type="match status" value="1"/>
</dbReference>
<accession>A0A2N9FWV3</accession>
<evidence type="ECO:0000259" key="13">
    <source>
        <dbReference type="PROSITE" id="PS51485"/>
    </source>
</evidence>
<evidence type="ECO:0000256" key="3">
    <source>
        <dbReference type="ARBA" id="ARBA00022622"/>
    </source>
</evidence>
<name>A0A2N9FWV3_FAGSY</name>
<dbReference type="InterPro" id="IPR003245">
    <property type="entry name" value="Phytocyanin_dom"/>
</dbReference>
<evidence type="ECO:0000256" key="4">
    <source>
        <dbReference type="ARBA" id="ARBA00022729"/>
    </source>
</evidence>
<evidence type="ECO:0000256" key="10">
    <source>
        <dbReference type="ARBA" id="ARBA00037626"/>
    </source>
</evidence>
<dbReference type="Gene3D" id="2.60.40.420">
    <property type="entry name" value="Cupredoxins - blue copper proteins"/>
    <property type="match status" value="1"/>
</dbReference>
<dbReference type="FunFam" id="2.60.40.420:FF:000010">
    <property type="entry name" value="Early nodulin-like protein 1"/>
    <property type="match status" value="1"/>
</dbReference>
<feature type="chain" id="PRO_5014783153" description="Phytocyanin domain-containing protein" evidence="12">
    <location>
        <begin position="24"/>
        <end position="183"/>
    </location>
</feature>
<keyword evidence="6" id="KW-1015">Disulfide bond</keyword>
<keyword evidence="3" id="KW-0336">GPI-anchor</keyword>
<comment type="subcellular location">
    <subcellularLocation>
        <location evidence="1">Cell membrane</location>
        <topology evidence="1">Lipid-anchor</topology>
        <topology evidence="1">GPI-anchor</topology>
    </subcellularLocation>
</comment>
<dbReference type="AlphaFoldDB" id="A0A2N9FWV3"/>
<reference evidence="14" key="1">
    <citation type="submission" date="2018-02" db="EMBL/GenBank/DDBJ databases">
        <authorList>
            <person name="Cohen D.B."/>
            <person name="Kent A.D."/>
        </authorList>
    </citation>
    <scope>NUCLEOTIDE SEQUENCE</scope>
</reference>
<evidence type="ECO:0000256" key="7">
    <source>
        <dbReference type="ARBA" id="ARBA00023180"/>
    </source>
</evidence>
<comment type="function">
    <text evidence="10">May act as a carbohydrate transporter.</text>
</comment>
<dbReference type="PANTHER" id="PTHR33021">
    <property type="entry name" value="BLUE COPPER PROTEIN"/>
    <property type="match status" value="1"/>
</dbReference>
<dbReference type="InterPro" id="IPR039391">
    <property type="entry name" value="Phytocyanin-like"/>
</dbReference>
<dbReference type="PROSITE" id="PS51485">
    <property type="entry name" value="PHYTOCYANIN"/>
    <property type="match status" value="1"/>
</dbReference>
<dbReference type="CDD" id="cd11019">
    <property type="entry name" value="OsENODL1_like"/>
    <property type="match status" value="1"/>
</dbReference>
<evidence type="ECO:0000256" key="9">
    <source>
        <dbReference type="ARBA" id="ARBA00035011"/>
    </source>
</evidence>
<feature type="domain" description="Phytocyanin" evidence="13">
    <location>
        <begin position="24"/>
        <end position="127"/>
    </location>
</feature>
<keyword evidence="5" id="KW-0472">Membrane</keyword>
<gene>
    <name evidence="14" type="ORF">FSB_LOCUS19610</name>
</gene>
<protein>
    <recommendedName>
        <fullName evidence="13">Phytocyanin domain-containing protein</fullName>
    </recommendedName>
</protein>
<evidence type="ECO:0000256" key="2">
    <source>
        <dbReference type="ARBA" id="ARBA00022475"/>
    </source>
</evidence>
<evidence type="ECO:0000256" key="6">
    <source>
        <dbReference type="ARBA" id="ARBA00023157"/>
    </source>
</evidence>
<evidence type="ECO:0000256" key="1">
    <source>
        <dbReference type="ARBA" id="ARBA00004609"/>
    </source>
</evidence>
<dbReference type="Pfam" id="PF02298">
    <property type="entry name" value="Cu_bind_like"/>
    <property type="match status" value="1"/>
</dbReference>
<dbReference type="InterPro" id="IPR008972">
    <property type="entry name" value="Cupredoxin"/>
</dbReference>
<dbReference type="GO" id="GO:0098552">
    <property type="term" value="C:side of membrane"/>
    <property type="evidence" value="ECO:0007669"/>
    <property type="project" value="UniProtKB-KW"/>
</dbReference>
<dbReference type="GO" id="GO:0005886">
    <property type="term" value="C:plasma membrane"/>
    <property type="evidence" value="ECO:0007669"/>
    <property type="project" value="UniProtKB-SubCell"/>
</dbReference>
<dbReference type="GO" id="GO:0009055">
    <property type="term" value="F:electron transfer activity"/>
    <property type="evidence" value="ECO:0007669"/>
    <property type="project" value="InterPro"/>
</dbReference>
<sequence>MASLRTSIPVLTLLLLLFTFSEAKVFQVGGNENSWNTTTSSESLNHWAENERFEVGDFLIFEYNPKIDSLLEVSKEDYESCKVTNAIKEYKDGKTKVELDKSGPFYFISKAKGSCEKGQKLTVVVLSNKHHHKHSPSPASAPGAQAPGAQAPGPALPPYTPPNGAIGLRGGFIGIVVGIIEKE</sequence>
<dbReference type="InterPro" id="IPR041846">
    <property type="entry name" value="ENL_dom"/>
</dbReference>
<keyword evidence="2" id="KW-1003">Cell membrane</keyword>
<feature type="compositionally biased region" description="Low complexity" evidence="11">
    <location>
        <begin position="136"/>
        <end position="153"/>
    </location>
</feature>
<proteinExistence type="inferred from homology"/>
<dbReference type="EMBL" id="OIVN01001247">
    <property type="protein sequence ID" value="SPC91728.1"/>
    <property type="molecule type" value="Genomic_DNA"/>
</dbReference>
<comment type="similarity">
    <text evidence="9">Belongs to the early nodulin-like (ENODL) family.</text>
</comment>
<feature type="region of interest" description="Disordered" evidence="11">
    <location>
        <begin position="128"/>
        <end position="160"/>
    </location>
</feature>
<keyword evidence="7" id="KW-0325">Glycoprotein</keyword>
<evidence type="ECO:0000256" key="8">
    <source>
        <dbReference type="ARBA" id="ARBA00023288"/>
    </source>
</evidence>
<evidence type="ECO:0000256" key="12">
    <source>
        <dbReference type="SAM" id="SignalP"/>
    </source>
</evidence>
<keyword evidence="4 12" id="KW-0732">Signal</keyword>
<keyword evidence="8" id="KW-0449">Lipoprotein</keyword>